<feature type="compositionally biased region" description="Acidic residues" evidence="1">
    <location>
        <begin position="76"/>
        <end position="93"/>
    </location>
</feature>
<organism evidence="3 4">
    <name type="scientific">Saccharothrix algeriensis</name>
    <dbReference type="NCBI Taxonomy" id="173560"/>
    <lineage>
        <taxon>Bacteria</taxon>
        <taxon>Bacillati</taxon>
        <taxon>Actinomycetota</taxon>
        <taxon>Actinomycetes</taxon>
        <taxon>Pseudonocardiales</taxon>
        <taxon>Pseudonocardiaceae</taxon>
        <taxon>Saccharothrix</taxon>
    </lineage>
</organism>
<dbReference type="EMBL" id="CP072788">
    <property type="protein sequence ID" value="QTR02166.1"/>
    <property type="molecule type" value="Genomic_DNA"/>
</dbReference>
<evidence type="ECO:0000313" key="5">
    <source>
        <dbReference type="Proteomes" id="UP001195724"/>
    </source>
</evidence>
<sequence length="93" mass="10303">MKIRVEATASEAEAAVQALRQVFEVQEVSRFYPNRGSSTLGRVYVTAALPSPATSAEATRRSKPDRPVRHRKPPAEFEDQFIDLDDLGEGDQS</sequence>
<dbReference type="RefSeq" id="WP_204844298.1">
    <property type="nucleotide sequence ID" value="NZ_JAFBCL010000001.1"/>
</dbReference>
<reference evidence="3" key="2">
    <citation type="submission" date="2021-04" db="EMBL/GenBank/DDBJ databases">
        <title>Saccharothrix algeriensis WGS.</title>
        <authorList>
            <person name="Stuskova K."/>
            <person name="Hakalova E."/>
            <person name="Tebbal A.B."/>
            <person name="Eichmeier A."/>
        </authorList>
    </citation>
    <scope>NUCLEOTIDE SEQUENCE</scope>
    <source>
        <strain evidence="3">NRRL B-24137</strain>
    </source>
</reference>
<keyword evidence="5" id="KW-1185">Reference proteome</keyword>
<dbReference type="AlphaFoldDB" id="A0A8T8HUM7"/>
<evidence type="ECO:0000313" key="4">
    <source>
        <dbReference type="Proteomes" id="UP000671828"/>
    </source>
</evidence>
<dbReference type="Proteomes" id="UP001195724">
    <property type="component" value="Unassembled WGS sequence"/>
</dbReference>
<proteinExistence type="predicted"/>
<name>A0A8T8HUM7_9PSEU</name>
<evidence type="ECO:0000313" key="2">
    <source>
        <dbReference type="EMBL" id="MBM7813695.1"/>
    </source>
</evidence>
<accession>A0A8T8HUM7</accession>
<gene>
    <name evidence="3" type="ORF">J7S33_23615</name>
    <name evidence="2" type="ORF">JOE68_004560</name>
</gene>
<evidence type="ECO:0000256" key="1">
    <source>
        <dbReference type="SAM" id="MobiDB-lite"/>
    </source>
</evidence>
<reference evidence="2 5" key="1">
    <citation type="submission" date="2021-01" db="EMBL/GenBank/DDBJ databases">
        <title>Sequencing the genomes of 1000 actinobacteria strains.</title>
        <authorList>
            <person name="Klenk H.-P."/>
        </authorList>
    </citation>
    <scope>NUCLEOTIDE SEQUENCE [LARGE SCALE GENOMIC DNA]</scope>
    <source>
        <strain evidence="2 5">DSM 44581</strain>
    </source>
</reference>
<feature type="compositionally biased region" description="Basic and acidic residues" evidence="1">
    <location>
        <begin position="58"/>
        <end position="67"/>
    </location>
</feature>
<evidence type="ECO:0000313" key="3">
    <source>
        <dbReference type="EMBL" id="QTR02166.1"/>
    </source>
</evidence>
<dbReference type="EMBL" id="JAFBCL010000001">
    <property type="protein sequence ID" value="MBM7813695.1"/>
    <property type="molecule type" value="Genomic_DNA"/>
</dbReference>
<dbReference type="Proteomes" id="UP000671828">
    <property type="component" value="Chromosome"/>
</dbReference>
<feature type="region of interest" description="Disordered" evidence="1">
    <location>
        <begin position="51"/>
        <end position="93"/>
    </location>
</feature>
<protein>
    <submittedName>
        <fullName evidence="3">Uncharacterized protein</fullName>
    </submittedName>
</protein>